<dbReference type="InterPro" id="IPR038109">
    <property type="entry name" value="DNA_bind_recomb_sf"/>
</dbReference>
<dbReference type="PANTHER" id="PTHR30461:SF23">
    <property type="entry name" value="DNA RECOMBINASE-RELATED"/>
    <property type="match status" value="1"/>
</dbReference>
<dbReference type="InterPro" id="IPR050639">
    <property type="entry name" value="SSR_resolvase"/>
</dbReference>
<feature type="region of interest" description="Disordered" evidence="1">
    <location>
        <begin position="483"/>
        <end position="502"/>
    </location>
</feature>
<evidence type="ECO:0000313" key="4">
    <source>
        <dbReference type="EMBL" id="RGM75024.1"/>
    </source>
</evidence>
<dbReference type="InterPro" id="IPR025827">
    <property type="entry name" value="Zn_ribbon_recom_dom"/>
</dbReference>
<sequence length="502" mass="58119">MEIQIREGNSRQKQKLKVCAYCRVSTDADEQENSLENQIRHYKEVITSNPDYEYAGVYSDFAISGFKEKRPGLQKMLADACKGKIDLILTKSVSRFARNTSIVLEATRKLKELNVGVFFELQNINTLSGEGELMLTILAAFAQAESESGSVGAKMVYQRKYEAGIPVQYLERSFGFKKDERGVYIADEEEAAWVRKIYEMAADGYTPAVIKRYLNENGVKTVGGAEWIDSTVFRLIENEIYKGDYIMHKHFVNEERKLVRNRGEVDAWYIEDDHEAIVSLELWQRAQDALEAKRDYLAEGSVIEEFTEENYPYMNRIYCARCGHPLYKRIYSNGNRLNWGCSGTKRYGKSFCEGINIPDGVLRGAWHFDENMYIGEKQTDKGKKEFTYLKEASWKRRHKKKEPEPIPENTETEYPYREKIFCGLCGSRLVRHVNTKNHKVIWVCNGRKRKGKDFCDGTRVPDTIIKGWGEIKKDIYIQRKDDKNGKKRYSYTSKKPKGADRA</sequence>
<feature type="domain" description="Recombinase" evidence="3">
    <location>
        <begin position="173"/>
        <end position="296"/>
    </location>
</feature>
<dbReference type="AlphaFoldDB" id="A0A3E4YL52"/>
<dbReference type="PANTHER" id="PTHR30461">
    <property type="entry name" value="DNA-INVERTASE FROM LAMBDOID PROPHAGE"/>
    <property type="match status" value="1"/>
</dbReference>
<dbReference type="GO" id="GO:0003677">
    <property type="term" value="F:DNA binding"/>
    <property type="evidence" value="ECO:0007669"/>
    <property type="project" value="InterPro"/>
</dbReference>
<dbReference type="Gene3D" id="3.40.50.1390">
    <property type="entry name" value="Resolvase, N-terminal catalytic domain"/>
    <property type="match status" value="1"/>
</dbReference>
<feature type="domain" description="Resolvase/invertase-type recombinase catalytic" evidence="2">
    <location>
        <begin position="17"/>
        <end position="164"/>
    </location>
</feature>
<proteinExistence type="predicted"/>
<dbReference type="Pfam" id="PF00239">
    <property type="entry name" value="Resolvase"/>
    <property type="match status" value="1"/>
</dbReference>
<accession>A0A3E4YL52</accession>
<comment type="caution">
    <text evidence="4">The sequence shown here is derived from an EMBL/GenBank/DDBJ whole genome shotgun (WGS) entry which is preliminary data.</text>
</comment>
<dbReference type="CDD" id="cd00338">
    <property type="entry name" value="Ser_Recombinase"/>
    <property type="match status" value="1"/>
</dbReference>
<name>A0A3E4YL52_9FIRM</name>
<protein>
    <submittedName>
        <fullName evidence="4">Recombinase family protein</fullName>
    </submittedName>
</protein>
<reference evidence="4 5" key="1">
    <citation type="submission" date="2018-08" db="EMBL/GenBank/DDBJ databases">
        <title>A genome reference for cultivated species of the human gut microbiota.</title>
        <authorList>
            <person name="Zou Y."/>
            <person name="Xue W."/>
            <person name="Luo G."/>
        </authorList>
    </citation>
    <scope>NUCLEOTIDE SEQUENCE [LARGE SCALE GENOMIC DNA]</scope>
    <source>
        <strain evidence="4 5">OM07-13</strain>
    </source>
</reference>
<dbReference type="Pfam" id="PF07508">
    <property type="entry name" value="Recombinase"/>
    <property type="match status" value="1"/>
</dbReference>
<dbReference type="InterPro" id="IPR006119">
    <property type="entry name" value="Resolv_N"/>
</dbReference>
<gene>
    <name evidence="4" type="ORF">DXB99_00405</name>
</gene>
<evidence type="ECO:0000259" key="3">
    <source>
        <dbReference type="PROSITE" id="PS51737"/>
    </source>
</evidence>
<evidence type="ECO:0000313" key="5">
    <source>
        <dbReference type="Proteomes" id="UP000260758"/>
    </source>
</evidence>
<dbReference type="Proteomes" id="UP000260758">
    <property type="component" value="Unassembled WGS sequence"/>
</dbReference>
<evidence type="ECO:0000256" key="1">
    <source>
        <dbReference type="SAM" id="MobiDB-lite"/>
    </source>
</evidence>
<dbReference type="Gene3D" id="3.90.1750.20">
    <property type="entry name" value="Putative Large Serine Recombinase, Chain B, Domain 2"/>
    <property type="match status" value="1"/>
</dbReference>
<dbReference type="InterPro" id="IPR011109">
    <property type="entry name" value="DNA_bind_recombinase_dom"/>
</dbReference>
<dbReference type="InterPro" id="IPR036162">
    <property type="entry name" value="Resolvase-like_N_sf"/>
</dbReference>
<dbReference type="SMART" id="SM00857">
    <property type="entry name" value="Resolvase"/>
    <property type="match status" value="1"/>
</dbReference>
<organism evidence="4 5">
    <name type="scientific">Agathobacter rectalis</name>
    <dbReference type="NCBI Taxonomy" id="39491"/>
    <lineage>
        <taxon>Bacteria</taxon>
        <taxon>Bacillati</taxon>
        <taxon>Bacillota</taxon>
        <taxon>Clostridia</taxon>
        <taxon>Lachnospirales</taxon>
        <taxon>Lachnospiraceae</taxon>
        <taxon>Agathobacter</taxon>
    </lineage>
</organism>
<dbReference type="Pfam" id="PF13408">
    <property type="entry name" value="Zn_ribbon_recom"/>
    <property type="match status" value="1"/>
</dbReference>
<dbReference type="PROSITE" id="PS51736">
    <property type="entry name" value="RECOMBINASES_3"/>
    <property type="match status" value="1"/>
</dbReference>
<dbReference type="SUPFAM" id="SSF53041">
    <property type="entry name" value="Resolvase-like"/>
    <property type="match status" value="1"/>
</dbReference>
<dbReference type="PROSITE" id="PS51737">
    <property type="entry name" value="RECOMBINASE_DNA_BIND"/>
    <property type="match status" value="1"/>
</dbReference>
<dbReference type="EMBL" id="QSTP01000001">
    <property type="protein sequence ID" value="RGM75024.1"/>
    <property type="molecule type" value="Genomic_DNA"/>
</dbReference>
<dbReference type="GO" id="GO:0000150">
    <property type="term" value="F:DNA strand exchange activity"/>
    <property type="evidence" value="ECO:0007669"/>
    <property type="project" value="InterPro"/>
</dbReference>
<evidence type="ECO:0000259" key="2">
    <source>
        <dbReference type="PROSITE" id="PS51736"/>
    </source>
</evidence>
<dbReference type="RefSeq" id="WP_117717923.1">
    <property type="nucleotide sequence ID" value="NZ_QSTP01000001.1"/>
</dbReference>